<dbReference type="Pfam" id="PF01055">
    <property type="entry name" value="Glyco_hydro_31_2nd"/>
    <property type="match status" value="1"/>
</dbReference>
<dbReference type="PANTHER" id="PTHR22762:SF166">
    <property type="entry name" value="ALPHA-GLUCOSIDASE"/>
    <property type="match status" value="1"/>
</dbReference>
<sequence>MNQKFQLKGLQGFMFGKIKFYEKKSNDVSIEFENGRASVDIITPSIINFFSPLYTERRASKAVENLKRMPGKITVDFIDGQVLVYTEKLKVSITDNFMVDIFDLNGKRICSDYRGEDKPFVRRGNDDDGNIAAEEGHQLEEERKSQKIKILKQLNPGSYFYGLGDRTGHLNKLGYHYKMWNTDNPNPHVESFETMYKSIPFFVALEKKTAYGIFFDNSYETVFDFGKENSNYYSFSAVDGNLDYYFIYGPSAKEVIFGYTLLTGTTPLPQLWTLGYQQSRWSYAPEKRLQEIANNFRKKDIPCDVLYLDIDYMDGYRVFTWDQQKFPNHEKMLDRLKGQGYKIVTIIDPGVKKDKGYSIYDQGLKNNYFATDRDGIPYVNRVWPGKALYPDFSNQAVRHWWAENQKILVNHGVAGVWNDMNEPASFDGPLPDDVQFNNDGRLTDHREIHNVYGHYMSKATYEGIKTATNKRPFVITRASYAGTQKYATVWTGDNQSLWEHLRMSLPMLMNLGISGFAFCGTDVGGFGFDCTPELLSRWVQVGAFTALFRNHSSASMRDQEPWAFDEKTESINRKYIKLRYRLLPYFYDIMHDEETTGLPMIRPLLLDYQNDENVYGINDEFMSGSNILVAPVVEQGKTARMVYLPKGNRWIDYWTKAVFDGGQYIVKNAPLDVCPIYVKEGGIIPMYPAQNYVGEKKISQLTLDIYPFTGKGESCYEHYQDDGESFDYRSGSYNLYDFILKRSGNLIEINISKTREAYGEKYQSFKFIINGIKPLEFLVDGQTGKIENDDDQFSFTVSNTAKKIDLKF</sequence>
<feature type="domain" description="DUF5110" evidence="7">
    <location>
        <begin position="700"/>
        <end position="771"/>
    </location>
</feature>
<dbReference type="GO" id="GO:0005975">
    <property type="term" value="P:carbohydrate metabolic process"/>
    <property type="evidence" value="ECO:0007669"/>
    <property type="project" value="InterPro"/>
</dbReference>
<evidence type="ECO:0000259" key="8">
    <source>
        <dbReference type="Pfam" id="PF21365"/>
    </source>
</evidence>
<evidence type="ECO:0000256" key="4">
    <source>
        <dbReference type="RuleBase" id="RU361185"/>
    </source>
</evidence>
<dbReference type="GO" id="GO:0004553">
    <property type="term" value="F:hydrolase activity, hydrolyzing O-glycosyl compounds"/>
    <property type="evidence" value="ECO:0007669"/>
    <property type="project" value="InterPro"/>
</dbReference>
<dbReference type="EMBL" id="AAUV01000039">
    <property type="protein sequence ID" value="EAV39849.1"/>
    <property type="molecule type" value="Genomic_DNA"/>
</dbReference>
<proteinExistence type="inferred from homology"/>
<dbReference type="Gene3D" id="3.20.20.80">
    <property type="entry name" value="Glycosidases"/>
    <property type="match status" value="2"/>
</dbReference>
<dbReference type="AlphaFoldDB" id="A0NI45"/>
<evidence type="ECO:0000256" key="1">
    <source>
        <dbReference type="ARBA" id="ARBA00007806"/>
    </source>
</evidence>
<dbReference type="PROSITE" id="PS00129">
    <property type="entry name" value="GLYCOSYL_HYDROL_F31_1"/>
    <property type="match status" value="1"/>
</dbReference>
<evidence type="ECO:0000313" key="9">
    <source>
        <dbReference type="EMBL" id="EAV39849.1"/>
    </source>
</evidence>
<evidence type="ECO:0000259" key="6">
    <source>
        <dbReference type="Pfam" id="PF13802"/>
    </source>
</evidence>
<dbReference type="InterPro" id="IPR017853">
    <property type="entry name" value="GH"/>
</dbReference>
<dbReference type="Pfam" id="PF21365">
    <property type="entry name" value="Glyco_hydro_31_3rd"/>
    <property type="match status" value="1"/>
</dbReference>
<dbReference type="InterPro" id="IPR011013">
    <property type="entry name" value="Gal_mutarotase_sf_dom"/>
</dbReference>
<protein>
    <submittedName>
        <fullName evidence="9">Alpha-glucosidase</fullName>
    </submittedName>
</protein>
<dbReference type="Gene3D" id="2.60.40.1180">
    <property type="entry name" value="Golgi alpha-mannosidase II"/>
    <property type="match status" value="2"/>
</dbReference>
<dbReference type="GO" id="GO:0030246">
    <property type="term" value="F:carbohydrate binding"/>
    <property type="evidence" value="ECO:0007669"/>
    <property type="project" value="InterPro"/>
</dbReference>
<evidence type="ECO:0000313" key="10">
    <source>
        <dbReference type="Proteomes" id="UP000003346"/>
    </source>
</evidence>
<organism evidence="9 10">
    <name type="scientific">Oenococcus oeni ATCC BAA-1163</name>
    <dbReference type="NCBI Taxonomy" id="379360"/>
    <lineage>
        <taxon>Bacteria</taxon>
        <taxon>Bacillati</taxon>
        <taxon>Bacillota</taxon>
        <taxon>Bacilli</taxon>
        <taxon>Lactobacillales</taxon>
        <taxon>Lactobacillaceae</taxon>
        <taxon>Oenococcus</taxon>
    </lineage>
</organism>
<evidence type="ECO:0000259" key="5">
    <source>
        <dbReference type="Pfam" id="PF01055"/>
    </source>
</evidence>
<comment type="similarity">
    <text evidence="1 4">Belongs to the glycosyl hydrolase 31 family.</text>
</comment>
<dbReference type="SUPFAM" id="SSF51011">
    <property type="entry name" value="Glycosyl hydrolase domain"/>
    <property type="match status" value="1"/>
</dbReference>
<keyword evidence="3 4" id="KW-0326">Glycosidase</keyword>
<feature type="domain" description="Glycoside hydrolase family 31 TIM barrel" evidence="5">
    <location>
        <begin position="266"/>
        <end position="588"/>
    </location>
</feature>
<feature type="domain" description="Glycoside hydrolase family 31 N-terminal" evidence="6">
    <location>
        <begin position="37"/>
        <end position="224"/>
    </location>
</feature>
<feature type="domain" description="Glycosyl hydrolase family 31 C-terminal" evidence="8">
    <location>
        <begin position="597"/>
        <end position="684"/>
    </location>
</feature>
<dbReference type="CDD" id="cd06604">
    <property type="entry name" value="GH31_glucosidase_II_MalA"/>
    <property type="match status" value="1"/>
</dbReference>
<dbReference type="Gene3D" id="2.60.40.1760">
    <property type="entry name" value="glycosyl hydrolase (family 31)"/>
    <property type="match status" value="1"/>
</dbReference>
<dbReference type="Proteomes" id="UP000003346">
    <property type="component" value="Unassembled WGS sequence"/>
</dbReference>
<dbReference type="InterPro" id="IPR048395">
    <property type="entry name" value="Glyco_hydro_31_C"/>
</dbReference>
<dbReference type="SUPFAM" id="SSF51445">
    <property type="entry name" value="(Trans)glycosidases"/>
    <property type="match status" value="1"/>
</dbReference>
<evidence type="ECO:0000256" key="3">
    <source>
        <dbReference type="ARBA" id="ARBA00023295"/>
    </source>
</evidence>
<gene>
    <name evidence="9" type="primary">agl</name>
    <name evidence="9" type="ORF">OENOO_44024</name>
</gene>
<dbReference type="InterPro" id="IPR030458">
    <property type="entry name" value="Glyco_hydro_31_AS"/>
</dbReference>
<name>A0NI45_OENOE</name>
<dbReference type="InterPro" id="IPR033403">
    <property type="entry name" value="DUF5110"/>
</dbReference>
<accession>A0NI45</accession>
<dbReference type="Pfam" id="PF17137">
    <property type="entry name" value="DUF5110"/>
    <property type="match status" value="1"/>
</dbReference>
<evidence type="ECO:0000259" key="7">
    <source>
        <dbReference type="Pfam" id="PF17137"/>
    </source>
</evidence>
<evidence type="ECO:0000256" key="2">
    <source>
        <dbReference type="ARBA" id="ARBA00022801"/>
    </source>
</evidence>
<dbReference type="CDD" id="cd14752">
    <property type="entry name" value="GH31_N"/>
    <property type="match status" value="1"/>
</dbReference>
<dbReference type="HOGENOM" id="CLU_000631_7_2_9"/>
<dbReference type="InterPro" id="IPR013780">
    <property type="entry name" value="Glyco_hydro_b"/>
</dbReference>
<dbReference type="SUPFAM" id="SSF74650">
    <property type="entry name" value="Galactose mutarotase-like"/>
    <property type="match status" value="1"/>
</dbReference>
<reference evidence="9 10" key="1">
    <citation type="submission" date="2006-11" db="EMBL/GenBank/DDBJ databases">
        <authorList>
            <consortium name="Laboratoire de Microbiologie (Universite Bourgogne)"/>
            <consortium name="GENOME Express"/>
            <consortium name="UMR Oenologie Ampelologie (Universite Bordeaux 2)"/>
            <person name="Guzzo J."/>
        </authorList>
    </citation>
    <scope>NUCLEOTIDE SEQUENCE [LARGE SCALE GENOMIC DNA]</scope>
    <source>
        <strain evidence="9 10">ATCC BAA-1163</strain>
    </source>
</reference>
<dbReference type="InterPro" id="IPR000322">
    <property type="entry name" value="Glyco_hydro_31_TIM"/>
</dbReference>
<dbReference type="InterPro" id="IPR025887">
    <property type="entry name" value="Glyco_hydro_31_N_dom"/>
</dbReference>
<comment type="caution">
    <text evidence="9">The sequence shown here is derived from an EMBL/GenBank/DDBJ whole genome shotgun (WGS) entry which is preliminary data.</text>
</comment>
<keyword evidence="2 4" id="KW-0378">Hydrolase</keyword>
<dbReference type="PANTHER" id="PTHR22762">
    <property type="entry name" value="ALPHA-GLUCOSIDASE"/>
    <property type="match status" value="1"/>
</dbReference>
<dbReference type="Pfam" id="PF13802">
    <property type="entry name" value="Gal_mutarotas_2"/>
    <property type="match status" value="1"/>
</dbReference>